<dbReference type="PANTHER" id="PTHR45947">
    <property type="entry name" value="SULFOQUINOVOSYL TRANSFERASE SQD2"/>
    <property type="match status" value="1"/>
</dbReference>
<reference evidence="2 3" key="1">
    <citation type="submission" date="2020-08" db="EMBL/GenBank/DDBJ databases">
        <title>Genomic Encyclopedia of Type Strains, Phase IV (KMG-IV): sequencing the most valuable type-strain genomes for metagenomic binning, comparative biology and taxonomic classification.</title>
        <authorList>
            <person name="Goeker M."/>
        </authorList>
    </citation>
    <scope>NUCLEOTIDE SEQUENCE [LARGE SCALE GENOMIC DNA]</scope>
    <source>
        <strain evidence="2 3">DSM 104969</strain>
    </source>
</reference>
<comment type="caution">
    <text evidence="2">The sequence shown here is derived from an EMBL/GenBank/DDBJ whole genome shotgun (WGS) entry which is preliminary data.</text>
</comment>
<keyword evidence="2" id="KW-0808">Transferase</keyword>
<dbReference type="AlphaFoldDB" id="A0A840CSX1"/>
<dbReference type="EMBL" id="JACIEP010000002">
    <property type="protein sequence ID" value="MBB4034833.1"/>
    <property type="molecule type" value="Genomic_DNA"/>
</dbReference>
<keyword evidence="3" id="KW-1185">Reference proteome</keyword>
<accession>A0A840CSX1</accession>
<dbReference type="SUPFAM" id="SSF53756">
    <property type="entry name" value="UDP-Glycosyltransferase/glycogen phosphorylase"/>
    <property type="match status" value="1"/>
</dbReference>
<dbReference type="InterPro" id="IPR050194">
    <property type="entry name" value="Glycosyltransferase_grp1"/>
</dbReference>
<dbReference type="CDD" id="cd03801">
    <property type="entry name" value="GT4_PimA-like"/>
    <property type="match status" value="1"/>
</dbReference>
<evidence type="ECO:0000259" key="1">
    <source>
        <dbReference type="Pfam" id="PF00534"/>
    </source>
</evidence>
<dbReference type="InterPro" id="IPR001296">
    <property type="entry name" value="Glyco_trans_1"/>
</dbReference>
<gene>
    <name evidence="2" type="ORF">GGR21_000720</name>
</gene>
<sequence length="267" mass="30089">MIAVSNATAKKAVSLGIKPGKIVVISNGVDITPSHDISTEAFQNWLSARQIDLAGRKLLIMMGRPVRRKGFTWFAEQVLPLLQDQFYLVIVGPFHQRATLSEKIIYSLPKGFRKKMMLLTGYFSDERQLRKVINNTTNIKHLGRLPYPEIEILLSKTDAFLMPNIPVDGDMEGFGLVCLEASAHGSLVFAANIDGISDAIMDGKNGYLLPSEDSHAWVDKLIELSLNPDSFQQYRPVFSQYTIDNYSWTKMVCNYHMVFMNLSDSHK</sequence>
<proteinExistence type="predicted"/>
<organism evidence="2 3">
    <name type="scientific">Dysgonomonas hofstadii</name>
    <dbReference type="NCBI Taxonomy" id="637886"/>
    <lineage>
        <taxon>Bacteria</taxon>
        <taxon>Pseudomonadati</taxon>
        <taxon>Bacteroidota</taxon>
        <taxon>Bacteroidia</taxon>
        <taxon>Bacteroidales</taxon>
        <taxon>Dysgonomonadaceae</taxon>
        <taxon>Dysgonomonas</taxon>
    </lineage>
</organism>
<dbReference type="Gene3D" id="3.40.50.2000">
    <property type="entry name" value="Glycogen Phosphorylase B"/>
    <property type="match status" value="2"/>
</dbReference>
<evidence type="ECO:0000313" key="2">
    <source>
        <dbReference type="EMBL" id="MBB4034833.1"/>
    </source>
</evidence>
<dbReference type="Proteomes" id="UP000555103">
    <property type="component" value="Unassembled WGS sequence"/>
</dbReference>
<feature type="domain" description="Glycosyl transferase family 1" evidence="1">
    <location>
        <begin position="55"/>
        <end position="230"/>
    </location>
</feature>
<name>A0A840CSX1_9BACT</name>
<dbReference type="PANTHER" id="PTHR45947:SF3">
    <property type="entry name" value="SULFOQUINOVOSYL TRANSFERASE SQD2"/>
    <property type="match status" value="1"/>
</dbReference>
<dbReference type="GO" id="GO:0016757">
    <property type="term" value="F:glycosyltransferase activity"/>
    <property type="evidence" value="ECO:0007669"/>
    <property type="project" value="InterPro"/>
</dbReference>
<dbReference type="Pfam" id="PF00534">
    <property type="entry name" value="Glycos_transf_1"/>
    <property type="match status" value="1"/>
</dbReference>
<evidence type="ECO:0000313" key="3">
    <source>
        <dbReference type="Proteomes" id="UP000555103"/>
    </source>
</evidence>
<protein>
    <submittedName>
        <fullName evidence="2">Glycosyltransferase involved in cell wall biosynthesis</fullName>
    </submittedName>
</protein>